<proteinExistence type="predicted"/>
<dbReference type="PANTHER" id="PTHR35525">
    <property type="entry name" value="BLL6575 PROTEIN"/>
    <property type="match status" value="1"/>
</dbReference>
<evidence type="ECO:0000313" key="2">
    <source>
        <dbReference type="EMBL" id="TDQ62482.1"/>
    </source>
</evidence>
<dbReference type="EMBL" id="SNYO01000002">
    <property type="protein sequence ID" value="TDQ62482.1"/>
    <property type="molecule type" value="Genomic_DNA"/>
</dbReference>
<sequence length="176" mass="18991">MHLNPYGGDAVLLAADLVNRPPASAAELEERCRAAGLDVDRPAVDQDVLAVRAYLERWTAVVDEPDPPARADLLNTLLATSTAHPRLTDHAGTGWHIHYRDDDMTLAALLRSLVSVGTALHLTARGIHRLARCATGGCERVFADVSRTGRQRYCTPSCANRDAVRRHRAGARAAGA</sequence>
<keyword evidence="3" id="KW-1185">Reference proteome</keyword>
<accession>A0A4R6VKS7</accession>
<gene>
    <name evidence="2" type="ORF">EV188_102136</name>
</gene>
<dbReference type="AlphaFoldDB" id="A0A4R6VKS7"/>
<dbReference type="Pfam" id="PF07336">
    <property type="entry name" value="ABATE"/>
    <property type="match status" value="1"/>
</dbReference>
<feature type="domain" description="Zinc finger CGNR" evidence="1">
    <location>
        <begin position="129"/>
        <end position="169"/>
    </location>
</feature>
<dbReference type="InterPro" id="IPR010852">
    <property type="entry name" value="ABATE"/>
</dbReference>
<dbReference type="Pfam" id="PF11706">
    <property type="entry name" value="zf-CGNR"/>
    <property type="match status" value="1"/>
</dbReference>
<dbReference type="OrthoDB" id="3531194at2"/>
<dbReference type="Proteomes" id="UP000295705">
    <property type="component" value="Unassembled WGS sequence"/>
</dbReference>
<dbReference type="InterPro" id="IPR023286">
    <property type="entry name" value="ABATE_dom_sf"/>
</dbReference>
<comment type="caution">
    <text evidence="2">The sequence shown here is derived from an EMBL/GenBank/DDBJ whole genome shotgun (WGS) entry which is preliminary data.</text>
</comment>
<organism evidence="2 3">
    <name type="scientific">Actinomycetospora succinea</name>
    <dbReference type="NCBI Taxonomy" id="663603"/>
    <lineage>
        <taxon>Bacteria</taxon>
        <taxon>Bacillati</taxon>
        <taxon>Actinomycetota</taxon>
        <taxon>Actinomycetes</taxon>
        <taxon>Pseudonocardiales</taxon>
        <taxon>Pseudonocardiaceae</taxon>
        <taxon>Actinomycetospora</taxon>
    </lineage>
</organism>
<dbReference type="SUPFAM" id="SSF160904">
    <property type="entry name" value="Jann2411-like"/>
    <property type="match status" value="1"/>
</dbReference>
<dbReference type="PANTHER" id="PTHR35525:SF3">
    <property type="entry name" value="BLL6575 PROTEIN"/>
    <property type="match status" value="1"/>
</dbReference>
<protein>
    <submittedName>
        <fullName evidence="2">Putative stress-induced transcription regulator</fullName>
    </submittedName>
</protein>
<evidence type="ECO:0000313" key="3">
    <source>
        <dbReference type="Proteomes" id="UP000295705"/>
    </source>
</evidence>
<dbReference type="Gene3D" id="1.10.3300.10">
    <property type="entry name" value="Jann2411-like domain"/>
    <property type="match status" value="1"/>
</dbReference>
<reference evidence="2 3" key="1">
    <citation type="submission" date="2019-03" db="EMBL/GenBank/DDBJ databases">
        <title>Genomic Encyclopedia of Type Strains, Phase IV (KMG-IV): sequencing the most valuable type-strain genomes for metagenomic binning, comparative biology and taxonomic classification.</title>
        <authorList>
            <person name="Goeker M."/>
        </authorList>
    </citation>
    <scope>NUCLEOTIDE SEQUENCE [LARGE SCALE GENOMIC DNA]</scope>
    <source>
        <strain evidence="2 3">DSM 45775</strain>
    </source>
</reference>
<name>A0A4R6VKS7_9PSEU</name>
<evidence type="ECO:0000259" key="1">
    <source>
        <dbReference type="Pfam" id="PF11706"/>
    </source>
</evidence>
<dbReference type="InterPro" id="IPR021005">
    <property type="entry name" value="Znf_CGNR"/>
</dbReference>